<keyword evidence="1" id="KW-0808">Transferase</keyword>
<keyword evidence="5" id="KW-1185">Reference proteome</keyword>
<dbReference type="PANTHER" id="PTHR13947:SF37">
    <property type="entry name" value="LD18367P"/>
    <property type="match status" value="1"/>
</dbReference>
<dbReference type="Pfam" id="PF00583">
    <property type="entry name" value="Acetyltransf_1"/>
    <property type="match status" value="1"/>
</dbReference>
<dbReference type="PROSITE" id="PS50995">
    <property type="entry name" value="HTH_MARR_2"/>
    <property type="match status" value="1"/>
</dbReference>
<evidence type="ECO:0000256" key="1">
    <source>
        <dbReference type="ARBA" id="ARBA00022679"/>
    </source>
</evidence>
<dbReference type="SUPFAM" id="SSF46785">
    <property type="entry name" value="Winged helix' DNA-binding domain"/>
    <property type="match status" value="1"/>
</dbReference>
<evidence type="ECO:0000313" key="5">
    <source>
        <dbReference type="Proteomes" id="UP000565262"/>
    </source>
</evidence>
<name>A0A839IQ68_9GAMM</name>
<dbReference type="Pfam" id="PF12802">
    <property type="entry name" value="MarR_2"/>
    <property type="match status" value="1"/>
</dbReference>
<dbReference type="CDD" id="cd04301">
    <property type="entry name" value="NAT_SF"/>
    <property type="match status" value="1"/>
</dbReference>
<dbReference type="AlphaFoldDB" id="A0A839IQ68"/>
<dbReference type="InterPro" id="IPR050769">
    <property type="entry name" value="NAT_camello-type"/>
</dbReference>
<gene>
    <name evidence="4" type="ORF">H4O21_08635</name>
</gene>
<reference evidence="4 5" key="1">
    <citation type="submission" date="2020-08" db="EMBL/GenBank/DDBJ databases">
        <title>Oceanospirillum sp. nov. isolated from marine sediment.</title>
        <authorList>
            <person name="Ji X."/>
        </authorList>
    </citation>
    <scope>NUCLEOTIDE SEQUENCE [LARGE SCALE GENOMIC DNA]</scope>
    <source>
        <strain evidence="4 5">D5</strain>
    </source>
</reference>
<dbReference type="InterPro" id="IPR000835">
    <property type="entry name" value="HTH_MarR-typ"/>
</dbReference>
<dbReference type="InterPro" id="IPR000182">
    <property type="entry name" value="GNAT_dom"/>
</dbReference>
<dbReference type="SUPFAM" id="SSF55729">
    <property type="entry name" value="Acyl-CoA N-acyltransferases (Nat)"/>
    <property type="match status" value="1"/>
</dbReference>
<proteinExistence type="predicted"/>
<organism evidence="4 5">
    <name type="scientific">Oceanospirillum sediminis</name>
    <dbReference type="NCBI Taxonomy" id="2760088"/>
    <lineage>
        <taxon>Bacteria</taxon>
        <taxon>Pseudomonadati</taxon>
        <taxon>Pseudomonadota</taxon>
        <taxon>Gammaproteobacteria</taxon>
        <taxon>Oceanospirillales</taxon>
        <taxon>Oceanospirillaceae</taxon>
        <taxon>Oceanospirillum</taxon>
    </lineage>
</organism>
<evidence type="ECO:0000313" key="4">
    <source>
        <dbReference type="EMBL" id="MBB1486672.1"/>
    </source>
</evidence>
<feature type="domain" description="N-acetyltransferase" evidence="3">
    <location>
        <begin position="158"/>
        <end position="315"/>
    </location>
</feature>
<evidence type="ECO:0000259" key="3">
    <source>
        <dbReference type="PROSITE" id="PS51186"/>
    </source>
</evidence>
<dbReference type="InterPro" id="IPR016181">
    <property type="entry name" value="Acyl_CoA_acyltransferase"/>
</dbReference>
<dbReference type="SMART" id="SM00347">
    <property type="entry name" value="HTH_MARR"/>
    <property type="match status" value="1"/>
</dbReference>
<accession>A0A839IQ68</accession>
<dbReference type="RefSeq" id="WP_182808451.1">
    <property type="nucleotide sequence ID" value="NZ_JACJFM010000008.1"/>
</dbReference>
<protein>
    <submittedName>
        <fullName evidence="4">MarR family transcriptional regulator</fullName>
    </submittedName>
</protein>
<sequence length="315" mass="36531">MTMSCNFRGKAMQDQIIDQVRQFNRFYTRQMGILNEKFLDGPLTLPELRVLFEAAASDGITVSDLVNRLRMDQGYVSRLVAGLKKQQLLQMQPDPDDGRRKQLRLTEQGETLYRTLELKMCQILKEQLIPLSSVQQTHLVQSMQQITHLLQEHSEPEIGIRPARTGELGLIAQRHAVLYEQEQGWGKGFELAVMQVMSDYLRQTHSTRQQAWVAEVDGAFAGCIFAVQEDDTSARLRALLVEPDYRNLGLGRLLIEQCLAFCREKEYQKVVLWTCDALQQARKLYRHYGFQCLRQWPEQDFGKNLNSEHWELILD</sequence>
<feature type="domain" description="HTH marR-type" evidence="2">
    <location>
        <begin position="13"/>
        <end position="148"/>
    </location>
</feature>
<dbReference type="InterPro" id="IPR036388">
    <property type="entry name" value="WH-like_DNA-bd_sf"/>
</dbReference>
<comment type="caution">
    <text evidence="4">The sequence shown here is derived from an EMBL/GenBank/DDBJ whole genome shotgun (WGS) entry which is preliminary data.</text>
</comment>
<dbReference type="EMBL" id="JACJFM010000008">
    <property type="protein sequence ID" value="MBB1486672.1"/>
    <property type="molecule type" value="Genomic_DNA"/>
</dbReference>
<dbReference type="GO" id="GO:0008080">
    <property type="term" value="F:N-acetyltransferase activity"/>
    <property type="evidence" value="ECO:0007669"/>
    <property type="project" value="InterPro"/>
</dbReference>
<dbReference type="GO" id="GO:0003700">
    <property type="term" value="F:DNA-binding transcription factor activity"/>
    <property type="evidence" value="ECO:0007669"/>
    <property type="project" value="InterPro"/>
</dbReference>
<dbReference type="Gene3D" id="1.10.10.10">
    <property type="entry name" value="Winged helix-like DNA-binding domain superfamily/Winged helix DNA-binding domain"/>
    <property type="match status" value="1"/>
</dbReference>
<dbReference type="InterPro" id="IPR036390">
    <property type="entry name" value="WH_DNA-bd_sf"/>
</dbReference>
<evidence type="ECO:0000259" key="2">
    <source>
        <dbReference type="PROSITE" id="PS50995"/>
    </source>
</evidence>
<dbReference type="PANTHER" id="PTHR13947">
    <property type="entry name" value="GNAT FAMILY N-ACETYLTRANSFERASE"/>
    <property type="match status" value="1"/>
</dbReference>
<dbReference type="Gene3D" id="3.40.630.30">
    <property type="match status" value="1"/>
</dbReference>
<dbReference type="PROSITE" id="PS51186">
    <property type="entry name" value="GNAT"/>
    <property type="match status" value="1"/>
</dbReference>
<dbReference type="Proteomes" id="UP000565262">
    <property type="component" value="Unassembled WGS sequence"/>
</dbReference>